<reference evidence="1 2" key="1">
    <citation type="submission" date="2016-03" db="EMBL/GenBank/DDBJ databases">
        <title>Characterisation of pf16 and phiPMW: Two novel phages infecting Pseudomonas putida PpG1.</title>
        <authorList>
            <person name="Magill D.J."/>
            <person name="Krylov V.N."/>
            <person name="Shaburova O.V."/>
            <person name="Allen C.C.R."/>
            <person name="McGrath J.W."/>
            <person name="Quinn J.P."/>
            <person name="Kulakov L.A."/>
        </authorList>
    </citation>
    <scope>NUCLEOTIDE SEQUENCE [LARGE SCALE GENOMIC DNA]</scope>
</reference>
<evidence type="ECO:0000313" key="2">
    <source>
        <dbReference type="Proteomes" id="UP000225821"/>
    </source>
</evidence>
<sequence>MGLDLEVAMSMFLPGHFGSIASELDDLYGNGVVFGFDDKYWAGVSIIRNLVKYGNLSEKQWAYLAKCLDAVKKAPEELANKAERDAQRKAEQEANCKPAPEGRMVVKGKVISTRCQESQYGYEYKMLVESVDGWRVWLTVPSSLGTIEKGWELEFTATIKPSDEDKFFAFGSRPSKASIIKQGEEE</sequence>
<proteinExistence type="predicted"/>
<evidence type="ECO:0000313" key="1">
    <source>
        <dbReference type="EMBL" id="AND75161.1"/>
    </source>
</evidence>
<name>A0A1S5R411_9CAUD</name>
<dbReference type="Proteomes" id="UP000225821">
    <property type="component" value="Segment"/>
</dbReference>
<accession>A0A1S5R411</accession>
<gene>
    <name evidence="1" type="ORF">pf16_238</name>
</gene>
<keyword evidence="2" id="KW-1185">Reference proteome</keyword>
<dbReference type="EMBL" id="KU873925">
    <property type="protein sequence ID" value="AND75161.1"/>
    <property type="molecule type" value="Genomic_DNA"/>
</dbReference>
<dbReference type="OrthoDB" id="14831at10239"/>
<protein>
    <submittedName>
        <fullName evidence="1">Uncharacterized protein</fullName>
    </submittedName>
</protein>
<organism evidence="1 2">
    <name type="scientific">Pseudomonas phage pf16</name>
    <dbReference type="NCBI Taxonomy" id="1815630"/>
    <lineage>
        <taxon>Viruses</taxon>
        <taxon>Duplodnaviria</taxon>
        <taxon>Heunggongvirae</taxon>
        <taxon>Uroviricota</taxon>
        <taxon>Caudoviricetes</taxon>
        <taxon>Chakrabartyvirus</taxon>
        <taxon>Chakrabartyvirus pf16</taxon>
    </lineage>
</organism>